<reference evidence="3 4" key="1">
    <citation type="journal article" date="2020" name="bioRxiv">
        <title>Whole genome comparisons of ergot fungi reveals the divergence and evolution of species within the genus Claviceps are the result of varying mechanisms driving genome evolution and host range expansion.</title>
        <authorList>
            <person name="Wyka S.A."/>
            <person name="Mondo S.J."/>
            <person name="Liu M."/>
            <person name="Dettman J."/>
            <person name="Nalam V."/>
            <person name="Broders K.D."/>
        </authorList>
    </citation>
    <scope>NUCLEOTIDE SEQUENCE</scope>
    <source>
        <strain evidence="3">CCC 1102</strain>
        <strain evidence="2 4">LM583</strain>
    </source>
</reference>
<dbReference type="GO" id="GO:0016787">
    <property type="term" value="F:hydrolase activity"/>
    <property type="evidence" value="ECO:0007669"/>
    <property type="project" value="UniProtKB-KW"/>
</dbReference>
<dbReference type="InterPro" id="IPR052247">
    <property type="entry name" value="Meiotic_Crossover_Helicase"/>
</dbReference>
<dbReference type="SMART" id="SM00973">
    <property type="entry name" value="Sec63"/>
    <property type="match status" value="1"/>
</dbReference>
<dbReference type="PANTHER" id="PTHR47835">
    <property type="entry name" value="HFM1, ATP DEPENDENT DNA HELICASE HOMOLOG"/>
    <property type="match status" value="1"/>
</dbReference>
<gene>
    <name evidence="3" type="ORF">E4U56_004416</name>
    <name evidence="2" type="ORF">E4U57_004655</name>
</gene>
<feature type="domain" description="SEC63" evidence="1">
    <location>
        <begin position="15"/>
        <end position="340"/>
    </location>
</feature>
<accession>A0A9P7MXG9</accession>
<dbReference type="EMBL" id="SRPR01000350">
    <property type="protein sequence ID" value="KAG5954291.1"/>
    <property type="molecule type" value="Genomic_DNA"/>
</dbReference>
<sequence length="360" mass="40882">MATSTPPTCGTSISSKDMHDIKIRYRISPATMSLLSSIPKSPDRQQILHKACNASELRCFPLKQAERGFFREINDHTAIPYPIKENISQPWHKVFLLIQVELLRTGWPNKISAAARKELYQELGRMLVLLDRVLRCIVDFLGVRRDGRGVNAALDLLRSTWSRVWDGDGRELLSIDGIGAAKMDKLGRAGVRTIRQIQQLEFCHIERLLSRNPPFGHQLLQKLAGFPRLVCEFESIVQAPRAPTPQETPPPSGICPWVCRAVMRYENEKPPFWKKENPWVSLVIEGDDGRLLWFWRGGIQKLNESKDLLICLQTKMREKIQVRLACEEIVGTMVSMTHQMPEIVEDPGSGASSFGHVKNL</sequence>
<dbReference type="AlphaFoldDB" id="A0A9P7MXG9"/>
<evidence type="ECO:0000313" key="4">
    <source>
        <dbReference type="Proteomes" id="UP000742024"/>
    </source>
</evidence>
<evidence type="ECO:0000259" key="1">
    <source>
        <dbReference type="SMART" id="SM00973"/>
    </source>
</evidence>
<proteinExistence type="predicted"/>
<comment type="caution">
    <text evidence="3">The sequence shown here is derived from an EMBL/GenBank/DDBJ whole genome shotgun (WGS) entry which is preliminary data.</text>
</comment>
<dbReference type="GO" id="GO:0051321">
    <property type="term" value="P:meiotic cell cycle"/>
    <property type="evidence" value="ECO:0007669"/>
    <property type="project" value="UniProtKB-KW"/>
</dbReference>
<dbReference type="Pfam" id="PF02889">
    <property type="entry name" value="Sec63"/>
    <property type="match status" value="1"/>
</dbReference>
<dbReference type="SUPFAM" id="SSF158702">
    <property type="entry name" value="Sec63 N-terminal domain-like"/>
    <property type="match status" value="1"/>
</dbReference>
<dbReference type="EMBL" id="SRPS01000029">
    <property type="protein sequence ID" value="KAG5974606.1"/>
    <property type="molecule type" value="Genomic_DNA"/>
</dbReference>
<dbReference type="InterPro" id="IPR004179">
    <property type="entry name" value="Sec63-dom"/>
</dbReference>
<dbReference type="GO" id="GO:0043138">
    <property type="term" value="F:3'-5' DNA helicase activity"/>
    <property type="evidence" value="ECO:0007669"/>
    <property type="project" value="UniProtKB-EC"/>
</dbReference>
<dbReference type="OrthoDB" id="5575at2759"/>
<protein>
    <recommendedName>
        <fullName evidence="1">SEC63 domain-containing protein</fullName>
    </recommendedName>
</protein>
<evidence type="ECO:0000313" key="3">
    <source>
        <dbReference type="EMBL" id="KAG5974606.1"/>
    </source>
</evidence>
<evidence type="ECO:0000313" key="2">
    <source>
        <dbReference type="EMBL" id="KAG5954291.1"/>
    </source>
</evidence>
<organism evidence="3 5">
    <name type="scientific">Claviceps arundinis</name>
    <dbReference type="NCBI Taxonomy" id="1623583"/>
    <lineage>
        <taxon>Eukaryota</taxon>
        <taxon>Fungi</taxon>
        <taxon>Dikarya</taxon>
        <taxon>Ascomycota</taxon>
        <taxon>Pezizomycotina</taxon>
        <taxon>Sordariomycetes</taxon>
        <taxon>Hypocreomycetidae</taxon>
        <taxon>Hypocreales</taxon>
        <taxon>Clavicipitaceae</taxon>
        <taxon>Claviceps</taxon>
    </lineage>
</organism>
<dbReference type="PANTHER" id="PTHR47835:SF3">
    <property type="entry name" value="HELICASE FOR MEIOSIS 1"/>
    <property type="match status" value="1"/>
</dbReference>
<evidence type="ECO:0000313" key="5">
    <source>
        <dbReference type="Proteomes" id="UP000784919"/>
    </source>
</evidence>
<dbReference type="Gene3D" id="1.10.3380.10">
    <property type="entry name" value="Sec63 N-terminal domain-like domain"/>
    <property type="match status" value="1"/>
</dbReference>
<name>A0A9P7MXG9_9HYPO</name>
<keyword evidence="4" id="KW-1185">Reference proteome</keyword>
<dbReference type="Proteomes" id="UP000784919">
    <property type="component" value="Unassembled WGS sequence"/>
</dbReference>
<dbReference type="Proteomes" id="UP000742024">
    <property type="component" value="Unassembled WGS sequence"/>
</dbReference>